<dbReference type="STRING" id="411467.BACCAP_01309"/>
<keyword evidence="2" id="KW-1185">Reference proteome</keyword>
<name>A6NSY1_9FIRM</name>
<proteinExistence type="predicted"/>
<accession>A6NSY1</accession>
<protein>
    <submittedName>
        <fullName evidence="1">Uncharacterized protein</fullName>
    </submittedName>
</protein>
<sequence>MKSQFQKLKHWSINGAQANTKLCRVYKQKAARRCRTACETGNGNFGW</sequence>
<dbReference type="EMBL" id="AAXG02000010">
    <property type="protein sequence ID" value="EDN00543.1"/>
    <property type="molecule type" value="Genomic_DNA"/>
</dbReference>
<gene>
    <name evidence="1" type="ORF">BACCAP_01309</name>
</gene>
<dbReference type="Proteomes" id="UP000003639">
    <property type="component" value="Unassembled WGS sequence"/>
</dbReference>
<reference evidence="1 2" key="2">
    <citation type="submission" date="2007-06" db="EMBL/GenBank/DDBJ databases">
        <title>Draft genome sequence of Pseudoflavonifractor capillosus ATCC 29799.</title>
        <authorList>
            <person name="Sudarsanam P."/>
            <person name="Ley R."/>
            <person name="Guruge J."/>
            <person name="Turnbaugh P.J."/>
            <person name="Mahowald M."/>
            <person name="Liep D."/>
            <person name="Gordon J."/>
        </authorList>
    </citation>
    <scope>NUCLEOTIDE SEQUENCE [LARGE SCALE GENOMIC DNA]</scope>
    <source>
        <strain evidence="1 2">ATCC 29799</strain>
    </source>
</reference>
<reference evidence="1 2" key="1">
    <citation type="submission" date="2007-04" db="EMBL/GenBank/DDBJ databases">
        <authorList>
            <person name="Fulton L."/>
            <person name="Clifton S."/>
            <person name="Fulton B."/>
            <person name="Xu J."/>
            <person name="Minx P."/>
            <person name="Pepin K.H."/>
            <person name="Johnson M."/>
            <person name="Thiruvilangam P."/>
            <person name="Bhonagiri V."/>
            <person name="Nash W.E."/>
            <person name="Mardis E.R."/>
            <person name="Wilson R.K."/>
        </authorList>
    </citation>
    <scope>NUCLEOTIDE SEQUENCE [LARGE SCALE GENOMIC DNA]</scope>
    <source>
        <strain evidence="1 2">ATCC 29799</strain>
    </source>
</reference>
<evidence type="ECO:0000313" key="1">
    <source>
        <dbReference type="EMBL" id="EDN00543.1"/>
    </source>
</evidence>
<comment type="caution">
    <text evidence="1">The sequence shown here is derived from an EMBL/GenBank/DDBJ whole genome shotgun (WGS) entry which is preliminary data.</text>
</comment>
<evidence type="ECO:0000313" key="2">
    <source>
        <dbReference type="Proteomes" id="UP000003639"/>
    </source>
</evidence>
<dbReference type="AlphaFoldDB" id="A6NSY1"/>
<organism evidence="1 2">
    <name type="scientific">Pseudoflavonifractor capillosus ATCC 29799</name>
    <dbReference type="NCBI Taxonomy" id="411467"/>
    <lineage>
        <taxon>Bacteria</taxon>
        <taxon>Bacillati</taxon>
        <taxon>Bacillota</taxon>
        <taxon>Clostridia</taxon>
        <taxon>Eubacteriales</taxon>
        <taxon>Oscillospiraceae</taxon>
        <taxon>Pseudoflavonifractor</taxon>
    </lineage>
</organism>